<proteinExistence type="inferred from homology"/>
<dbReference type="NCBIfam" id="TIGR02625">
    <property type="entry name" value="YiiL_rotase"/>
    <property type="match status" value="1"/>
</dbReference>
<dbReference type="GO" id="GO:0019301">
    <property type="term" value="P:rhamnose catabolic process"/>
    <property type="evidence" value="ECO:0007669"/>
    <property type="project" value="UniProtKB-UniRule"/>
</dbReference>
<evidence type="ECO:0000256" key="3">
    <source>
        <dbReference type="ARBA" id="ARBA00023277"/>
    </source>
</evidence>
<accession>A0A5M8NVJ7</accession>
<dbReference type="InterPro" id="IPR011008">
    <property type="entry name" value="Dimeric_a/b-barrel"/>
</dbReference>
<sequence length="104" mass="11935">MERVAFKMKLKPGFKVEYIKRHNEVWPEIVELIKSSGISDYSIFLDEETNSLFGIQKVSGEVSSQGLGCVAIQQKWWDYMSDIMEVNPDNSPISIPLEEVFYLG</sequence>
<dbReference type="Proteomes" id="UP000324575">
    <property type="component" value="Unassembled WGS sequence"/>
</dbReference>
<dbReference type="Pfam" id="PF05336">
    <property type="entry name" value="rhaM"/>
    <property type="match status" value="1"/>
</dbReference>
<evidence type="ECO:0000313" key="6">
    <source>
        <dbReference type="EMBL" id="KAA6300886.1"/>
    </source>
</evidence>
<dbReference type="SUPFAM" id="SSF54909">
    <property type="entry name" value="Dimeric alpha+beta barrel"/>
    <property type="match status" value="1"/>
</dbReference>
<dbReference type="Gene3D" id="3.30.70.100">
    <property type="match status" value="1"/>
</dbReference>
<dbReference type="GO" id="GO:0005737">
    <property type="term" value="C:cytoplasm"/>
    <property type="evidence" value="ECO:0007669"/>
    <property type="project" value="InterPro"/>
</dbReference>
<gene>
    <name evidence="6" type="ORF">EZS26_002970</name>
</gene>
<organism evidence="6 7">
    <name type="scientific">Candidatus Ordinivivax streblomastigis</name>
    <dbReference type="NCBI Taxonomy" id="2540710"/>
    <lineage>
        <taxon>Bacteria</taxon>
        <taxon>Pseudomonadati</taxon>
        <taxon>Bacteroidota</taxon>
        <taxon>Bacteroidia</taxon>
        <taxon>Bacteroidales</taxon>
        <taxon>Candidatus Ordinivivax</taxon>
    </lineage>
</organism>
<dbReference type="InterPro" id="IPR008000">
    <property type="entry name" value="Rham/fucose_mutarotase"/>
</dbReference>
<dbReference type="HAMAP" id="MF_01663">
    <property type="entry name" value="L_rham_rotase"/>
    <property type="match status" value="1"/>
</dbReference>
<dbReference type="PANTHER" id="PTHR34389:SF2">
    <property type="entry name" value="L-RHAMNOSE MUTAROTASE"/>
    <property type="match status" value="1"/>
</dbReference>
<dbReference type="PANTHER" id="PTHR34389">
    <property type="entry name" value="L-RHAMNOSE MUTAROTASE"/>
    <property type="match status" value="1"/>
</dbReference>
<dbReference type="AlphaFoldDB" id="A0A5M8NVJ7"/>
<evidence type="ECO:0000313" key="7">
    <source>
        <dbReference type="Proteomes" id="UP000324575"/>
    </source>
</evidence>
<name>A0A5M8NVJ7_9BACT</name>
<dbReference type="EMBL" id="SNRX01000041">
    <property type="protein sequence ID" value="KAA6300886.1"/>
    <property type="molecule type" value="Genomic_DNA"/>
</dbReference>
<evidence type="ECO:0000256" key="4">
    <source>
        <dbReference type="ARBA" id="ARBA00023308"/>
    </source>
</evidence>
<dbReference type="InterPro" id="IPR013448">
    <property type="entry name" value="L-rhamnose_mutarotase"/>
</dbReference>
<evidence type="ECO:0000256" key="1">
    <source>
        <dbReference type="ARBA" id="ARBA00022490"/>
    </source>
</evidence>
<dbReference type="EC" id="5.1.3.32" evidence="5"/>
<comment type="caution">
    <text evidence="6">The sequence shown here is derived from an EMBL/GenBank/DDBJ whole genome shotgun (WGS) entry which is preliminary data.</text>
</comment>
<keyword evidence="2 6" id="KW-0413">Isomerase</keyword>
<evidence type="ECO:0000256" key="2">
    <source>
        <dbReference type="ARBA" id="ARBA00023235"/>
    </source>
</evidence>
<evidence type="ECO:0000256" key="5">
    <source>
        <dbReference type="NCBIfam" id="TIGR02625"/>
    </source>
</evidence>
<keyword evidence="1" id="KW-0963">Cytoplasm</keyword>
<dbReference type="GO" id="GO:0062192">
    <property type="term" value="F:L-rhamnose mutarotase activity"/>
    <property type="evidence" value="ECO:0007669"/>
    <property type="project" value="UniProtKB-UniRule"/>
</dbReference>
<protein>
    <recommendedName>
        <fullName evidence="5">L-rhamnose mutarotase</fullName>
        <ecNumber evidence="5">5.1.3.32</ecNumber>
    </recommendedName>
</protein>
<keyword evidence="3" id="KW-0119">Carbohydrate metabolism</keyword>
<reference evidence="6 7" key="1">
    <citation type="submission" date="2019-03" db="EMBL/GenBank/DDBJ databases">
        <title>Single cell metagenomics reveals metabolic interactions within the superorganism composed of flagellate Streblomastix strix and complex community of Bacteroidetes bacteria on its surface.</title>
        <authorList>
            <person name="Treitli S.C."/>
            <person name="Kolisko M."/>
            <person name="Husnik F."/>
            <person name="Keeling P."/>
            <person name="Hampl V."/>
        </authorList>
    </citation>
    <scope>NUCLEOTIDE SEQUENCE [LARGE SCALE GENOMIC DNA]</scope>
    <source>
        <strain evidence="6">St1</strain>
    </source>
</reference>
<keyword evidence="4" id="KW-0684">Rhamnose metabolism</keyword>